<organism evidence="1 2">
    <name type="scientific">Hypoxylon rubiginosum</name>
    <dbReference type="NCBI Taxonomy" id="110542"/>
    <lineage>
        <taxon>Eukaryota</taxon>
        <taxon>Fungi</taxon>
        <taxon>Dikarya</taxon>
        <taxon>Ascomycota</taxon>
        <taxon>Pezizomycotina</taxon>
        <taxon>Sordariomycetes</taxon>
        <taxon>Xylariomycetidae</taxon>
        <taxon>Xylariales</taxon>
        <taxon>Hypoxylaceae</taxon>
        <taxon>Hypoxylon</taxon>
    </lineage>
</organism>
<dbReference type="EMBL" id="MU393615">
    <property type="protein sequence ID" value="KAI4859747.1"/>
    <property type="molecule type" value="Genomic_DNA"/>
</dbReference>
<protein>
    <submittedName>
        <fullName evidence="1">Uncharacterized protein</fullName>
    </submittedName>
</protein>
<proteinExistence type="predicted"/>
<evidence type="ECO:0000313" key="2">
    <source>
        <dbReference type="Proteomes" id="UP001497700"/>
    </source>
</evidence>
<sequence length="604" mass="68760">MTYTPSSDIFGTTRCEDQDRIFQKMSFYEPRSQKPTISTRGRLVNEARKHHMHKRRHKFSSLASQGLFGVAAKRMKQIIKNQSSQAVGKETIQAHKTPQLVSVYSLLRQSQNLFSQLEIAIMQEDIIEKVHSLQITTNQDVQPDEATNNFDNVWIRCQRNAASTAKEQEPIAESIEQLVNITRSVLQSDAIFTAHGDGHSNPSDQSRTGAWSSFASSSGPSELTSPKKRKSQSWGNDPGDENSDSEKDCPRRPMKTLKLESSLTRRRFACPYFKRSPNRHMHQRSCAGPGWPSVHRLKEHLFRVHRLPKFRCNRCAWEFQNSKELASHQRSTRPCELQVFEEQLEGINSEQEAQLKSRKKDSTNKLEEERWNDAYRVLFPADDLSNIPTPYYEYPEATNNKGASKDCGGDDDDDGKLDITAYRSYLASDLPSTLQQELERDVELALHTSDHVVKDRAVKLVRALQPKLLKGFLRAQQSPFVSDNRAPLLSPLQEQEPGNTGIFSMELEMPDHIFEDSLPLLDENSLFDLTTKYRLSDLRTETNPEVSHLGHEMTGLINPYGETHSIDLPDLPTWGEDVISANETNGEYSNSSDFDAIFSDMIEQ</sequence>
<name>A0ACB9YK26_9PEZI</name>
<accession>A0ACB9YK26</accession>
<reference evidence="1 2" key="1">
    <citation type="journal article" date="2022" name="New Phytol.">
        <title>Ecological generalism drives hyperdiversity of secondary metabolite gene clusters in xylarialean endophytes.</title>
        <authorList>
            <person name="Franco M.E.E."/>
            <person name="Wisecaver J.H."/>
            <person name="Arnold A.E."/>
            <person name="Ju Y.M."/>
            <person name="Slot J.C."/>
            <person name="Ahrendt S."/>
            <person name="Moore L.P."/>
            <person name="Eastman K.E."/>
            <person name="Scott K."/>
            <person name="Konkel Z."/>
            <person name="Mondo S.J."/>
            <person name="Kuo A."/>
            <person name="Hayes R.D."/>
            <person name="Haridas S."/>
            <person name="Andreopoulos B."/>
            <person name="Riley R."/>
            <person name="LaButti K."/>
            <person name="Pangilinan J."/>
            <person name="Lipzen A."/>
            <person name="Amirebrahimi M."/>
            <person name="Yan J."/>
            <person name="Adam C."/>
            <person name="Keymanesh K."/>
            <person name="Ng V."/>
            <person name="Louie K."/>
            <person name="Northen T."/>
            <person name="Drula E."/>
            <person name="Henrissat B."/>
            <person name="Hsieh H.M."/>
            <person name="Youens-Clark K."/>
            <person name="Lutzoni F."/>
            <person name="Miadlikowska J."/>
            <person name="Eastwood D.C."/>
            <person name="Hamelin R.C."/>
            <person name="Grigoriev I.V."/>
            <person name="U'Ren J.M."/>
        </authorList>
    </citation>
    <scope>NUCLEOTIDE SEQUENCE [LARGE SCALE GENOMIC DNA]</scope>
    <source>
        <strain evidence="1 2">CBS 119005</strain>
    </source>
</reference>
<comment type="caution">
    <text evidence="1">The sequence shown here is derived from an EMBL/GenBank/DDBJ whole genome shotgun (WGS) entry which is preliminary data.</text>
</comment>
<keyword evidence="2" id="KW-1185">Reference proteome</keyword>
<evidence type="ECO:0000313" key="1">
    <source>
        <dbReference type="EMBL" id="KAI4859747.1"/>
    </source>
</evidence>
<dbReference type="Proteomes" id="UP001497700">
    <property type="component" value="Unassembled WGS sequence"/>
</dbReference>
<gene>
    <name evidence="1" type="ORF">F4820DRAFT_141444</name>
</gene>